<comment type="caution">
    <text evidence="2">The sequence shown here is derived from an EMBL/GenBank/DDBJ whole genome shotgun (WGS) entry which is preliminary data.</text>
</comment>
<name>A0AA87AJM3_9BACL</name>
<organism evidence="2 3">
    <name type="scientific">Gemella haemolysans M341</name>
    <dbReference type="NCBI Taxonomy" id="562981"/>
    <lineage>
        <taxon>Bacteria</taxon>
        <taxon>Bacillati</taxon>
        <taxon>Bacillota</taxon>
        <taxon>Bacilli</taxon>
        <taxon>Bacillales</taxon>
        <taxon>Gemellaceae</taxon>
        <taxon>Gemella</taxon>
    </lineage>
</organism>
<dbReference type="CDD" id="cd05269">
    <property type="entry name" value="TMR_SDR_a"/>
    <property type="match status" value="1"/>
</dbReference>
<proteinExistence type="predicted"/>
<evidence type="ECO:0000313" key="2">
    <source>
        <dbReference type="EMBL" id="EGF86074.1"/>
    </source>
</evidence>
<protein>
    <recommendedName>
        <fullName evidence="1">NmrA-like domain-containing protein</fullName>
    </recommendedName>
</protein>
<gene>
    <name evidence="2" type="ORF">HMPREF0428_01876</name>
</gene>
<dbReference type="Proteomes" id="UP000004773">
    <property type="component" value="Unassembled WGS sequence"/>
</dbReference>
<dbReference type="InterPro" id="IPR008030">
    <property type="entry name" value="NmrA-like"/>
</dbReference>
<dbReference type="InterPro" id="IPR052718">
    <property type="entry name" value="NmrA-type_oxidoreductase"/>
</dbReference>
<dbReference type="SUPFAM" id="SSF51735">
    <property type="entry name" value="NAD(P)-binding Rossmann-fold domains"/>
    <property type="match status" value="1"/>
</dbReference>
<reference evidence="2 3" key="1">
    <citation type="submission" date="2011-03" db="EMBL/GenBank/DDBJ databases">
        <title>The Genome Sequence of Gemella haemolysans M341.</title>
        <authorList>
            <consortium name="The Broad Institute Genome Sequencing Platform"/>
            <consortium name="The Broad Institute Genome Sequencing Center for Infectious Disease"/>
            <person name="Earl A."/>
            <person name="Ward D."/>
            <person name="Feldgarden M."/>
            <person name="Gevers D."/>
            <person name="Sibley C.D."/>
            <person name="Field T.R."/>
            <person name="Grinwis M."/>
            <person name="Eshaghurshan C.S."/>
            <person name="Surette M.G."/>
            <person name="Young S.K."/>
            <person name="Zeng Q."/>
            <person name="Gargeya S."/>
            <person name="Fitzgerald M."/>
            <person name="Haas B."/>
            <person name="Abouelleil A."/>
            <person name="Alvarado L."/>
            <person name="Arachchi H.M."/>
            <person name="Berlin A."/>
            <person name="Brown A."/>
            <person name="Chapman S.B."/>
            <person name="Chen Z."/>
            <person name="Dunbar C."/>
            <person name="Freedman E."/>
            <person name="Gearin G."/>
            <person name="Gellesch M."/>
            <person name="Goldberg J."/>
            <person name="Griggs A."/>
            <person name="Gujja S."/>
            <person name="Heilman E.R."/>
            <person name="Heiman D."/>
            <person name="Howarth C."/>
            <person name="Larson L."/>
            <person name="Lui A."/>
            <person name="MacDonald P.J.P."/>
            <person name="Mehta T."/>
            <person name="Montmayeur A."/>
            <person name="Murphy C."/>
            <person name="Neiman D."/>
            <person name="Pearson M."/>
            <person name="Priest M."/>
            <person name="Roberts A."/>
            <person name="Saif S."/>
            <person name="Shea T."/>
            <person name="Shenoy N."/>
            <person name="Sisk P."/>
            <person name="Stolte C."/>
            <person name="Sykes S."/>
            <person name="White J."/>
            <person name="Yandava C."/>
            <person name="Wortman J."/>
            <person name="Nusbaum C."/>
            <person name="Birren B."/>
        </authorList>
    </citation>
    <scope>NUCLEOTIDE SEQUENCE [LARGE SCALE GENOMIC DNA]</scope>
    <source>
        <strain evidence="2 3">M341</strain>
    </source>
</reference>
<dbReference type="Pfam" id="PF05368">
    <property type="entry name" value="NmrA"/>
    <property type="match status" value="1"/>
</dbReference>
<dbReference type="PANTHER" id="PTHR47129">
    <property type="entry name" value="QUINONE OXIDOREDUCTASE 2"/>
    <property type="match status" value="1"/>
</dbReference>
<accession>A0AA87AJM3</accession>
<dbReference type="AlphaFoldDB" id="A0AA87AJM3"/>
<sequence>MIAITGVTGKLGERVAEVLSEQGIETVHIARNPMKAKKYSNAEIRKVSYENSEESRAALTGVKTLLMVSAKENAKRVEEHIGFIDAAKTAGVEHIVYISFYNNKEDATFTLSRDHYQTEKYIKEQGLQYTFLRDNFYLDFFLDMCLEYGELRGPAGDGLVSAVARKDASDMVVAVMLKTEEYKNKVLNLTGPRNLSMKEIAEIVSEKTGKEITYYNETVEEAYKSRQKWEAEQWEYDSWVSTYTAIKKGEQEGVSLDIEKVLGRPATSLEQLLEEYVGRK</sequence>
<dbReference type="PANTHER" id="PTHR47129:SF1">
    <property type="entry name" value="NMRA-LIKE DOMAIN-CONTAINING PROTEIN"/>
    <property type="match status" value="1"/>
</dbReference>
<dbReference type="RefSeq" id="WP_003148058.1">
    <property type="nucleotide sequence ID" value="NZ_GL883586.1"/>
</dbReference>
<dbReference type="InterPro" id="IPR036291">
    <property type="entry name" value="NAD(P)-bd_dom_sf"/>
</dbReference>
<evidence type="ECO:0000259" key="1">
    <source>
        <dbReference type="Pfam" id="PF05368"/>
    </source>
</evidence>
<dbReference type="Gene3D" id="3.40.50.720">
    <property type="entry name" value="NAD(P)-binding Rossmann-like Domain"/>
    <property type="match status" value="1"/>
</dbReference>
<dbReference type="EMBL" id="ACRO01000047">
    <property type="protein sequence ID" value="EGF86074.1"/>
    <property type="molecule type" value="Genomic_DNA"/>
</dbReference>
<evidence type="ECO:0000313" key="3">
    <source>
        <dbReference type="Proteomes" id="UP000004773"/>
    </source>
</evidence>
<feature type="domain" description="NmrA-like" evidence="1">
    <location>
        <begin position="2"/>
        <end position="276"/>
    </location>
</feature>
<dbReference type="Gene3D" id="3.90.25.10">
    <property type="entry name" value="UDP-galactose 4-epimerase, domain 1"/>
    <property type="match status" value="1"/>
</dbReference>